<dbReference type="EMBL" id="NCKV01019396">
    <property type="protein sequence ID" value="RWS20192.1"/>
    <property type="molecule type" value="Genomic_DNA"/>
</dbReference>
<dbReference type="PROSITE" id="PS50035">
    <property type="entry name" value="PLD"/>
    <property type="match status" value="1"/>
</dbReference>
<dbReference type="STRING" id="299467.A0A443RXU8"/>
<dbReference type="SUPFAM" id="SSF56024">
    <property type="entry name" value="Phospholipase D/nuclease"/>
    <property type="match status" value="1"/>
</dbReference>
<gene>
    <name evidence="3" type="ORF">B4U80_10718</name>
</gene>
<dbReference type="PANTHER" id="PTHR10185">
    <property type="entry name" value="PHOSPHOLIPASE D - RELATED"/>
    <property type="match status" value="1"/>
</dbReference>
<keyword evidence="1" id="KW-0812">Transmembrane</keyword>
<sequence length="198" mass="22350">MLSTYNQQANLMTTLEIRINKTCIKHFIFTMCPSAISVFLLLLFTGCTFANIDECTYELVESIPEEVILRPSSPKIFDTLISLVLNSKETLDIASLYWTLRCEDIDPGQIASYCLQGETLLRLLVNAVKRNVKVRIAVNYDKDTNKSVDLIMLEKAGAEVRFVDFNKTIGAGVLHTKFMISDNNSVFVGSANMDWRSF</sequence>
<keyword evidence="4" id="KW-1185">Reference proteome</keyword>
<dbReference type="GO" id="GO:0003824">
    <property type="term" value="F:catalytic activity"/>
    <property type="evidence" value="ECO:0007669"/>
    <property type="project" value="InterPro"/>
</dbReference>
<protein>
    <submittedName>
        <fullName evidence="3">Phospholipase D3-like protein</fullName>
    </submittedName>
</protein>
<reference evidence="3 4" key="1">
    <citation type="journal article" date="2018" name="Gigascience">
        <title>Genomes of trombidid mites reveal novel predicted allergens and laterally-transferred genes associated with secondary metabolism.</title>
        <authorList>
            <person name="Dong X."/>
            <person name="Chaisiri K."/>
            <person name="Xia D."/>
            <person name="Armstrong S.D."/>
            <person name="Fang Y."/>
            <person name="Donnelly M.J."/>
            <person name="Kadowaki T."/>
            <person name="McGarry J.W."/>
            <person name="Darby A.C."/>
            <person name="Makepeace B.L."/>
        </authorList>
    </citation>
    <scope>NUCLEOTIDE SEQUENCE [LARGE SCALE GENOMIC DNA]</scope>
    <source>
        <strain evidence="3">UoL-UT</strain>
    </source>
</reference>
<evidence type="ECO:0000313" key="3">
    <source>
        <dbReference type="EMBL" id="RWS20192.1"/>
    </source>
</evidence>
<evidence type="ECO:0000256" key="1">
    <source>
        <dbReference type="SAM" id="Phobius"/>
    </source>
</evidence>
<name>A0A443RXU8_9ACAR</name>
<feature type="domain" description="PLD phosphodiesterase" evidence="2">
    <location>
        <begin position="170"/>
        <end position="197"/>
    </location>
</feature>
<feature type="transmembrane region" description="Helical" evidence="1">
    <location>
        <begin position="27"/>
        <end position="46"/>
    </location>
</feature>
<accession>A0A443RXU8</accession>
<proteinExistence type="predicted"/>
<evidence type="ECO:0000259" key="2">
    <source>
        <dbReference type="PROSITE" id="PS50035"/>
    </source>
</evidence>
<keyword evidence="1" id="KW-0472">Membrane</keyword>
<comment type="caution">
    <text evidence="3">The sequence shown here is derived from an EMBL/GenBank/DDBJ whole genome shotgun (WGS) entry which is preliminary data.</text>
</comment>
<dbReference type="PANTHER" id="PTHR10185:SF17">
    <property type="entry name" value="GM01519P-RELATED"/>
    <property type="match status" value="1"/>
</dbReference>
<dbReference type="InterPro" id="IPR001736">
    <property type="entry name" value="PLipase_D/transphosphatidylase"/>
</dbReference>
<dbReference type="Gene3D" id="3.30.870.10">
    <property type="entry name" value="Endonuclease Chain A"/>
    <property type="match status" value="1"/>
</dbReference>
<dbReference type="SMART" id="SM00155">
    <property type="entry name" value="PLDc"/>
    <property type="match status" value="1"/>
</dbReference>
<dbReference type="InterPro" id="IPR050874">
    <property type="entry name" value="Diverse_PLD-related"/>
</dbReference>
<dbReference type="InterPro" id="IPR025202">
    <property type="entry name" value="PLD-like_dom"/>
</dbReference>
<dbReference type="Pfam" id="PF13091">
    <property type="entry name" value="PLDc_2"/>
    <property type="match status" value="1"/>
</dbReference>
<dbReference type="VEuPathDB" id="VectorBase:LDEU011848"/>
<organism evidence="3 4">
    <name type="scientific">Leptotrombidium deliense</name>
    <dbReference type="NCBI Taxonomy" id="299467"/>
    <lineage>
        <taxon>Eukaryota</taxon>
        <taxon>Metazoa</taxon>
        <taxon>Ecdysozoa</taxon>
        <taxon>Arthropoda</taxon>
        <taxon>Chelicerata</taxon>
        <taxon>Arachnida</taxon>
        <taxon>Acari</taxon>
        <taxon>Acariformes</taxon>
        <taxon>Trombidiformes</taxon>
        <taxon>Prostigmata</taxon>
        <taxon>Anystina</taxon>
        <taxon>Parasitengona</taxon>
        <taxon>Trombiculoidea</taxon>
        <taxon>Trombiculidae</taxon>
        <taxon>Leptotrombidium</taxon>
    </lineage>
</organism>
<dbReference type="OrthoDB" id="1923775at2759"/>
<dbReference type="AlphaFoldDB" id="A0A443RXU8"/>
<evidence type="ECO:0000313" key="4">
    <source>
        <dbReference type="Proteomes" id="UP000288716"/>
    </source>
</evidence>
<keyword evidence="1" id="KW-1133">Transmembrane helix</keyword>
<feature type="non-terminal residue" evidence="3">
    <location>
        <position position="198"/>
    </location>
</feature>
<dbReference type="Proteomes" id="UP000288716">
    <property type="component" value="Unassembled WGS sequence"/>
</dbReference>